<evidence type="ECO:0000313" key="4">
    <source>
        <dbReference type="Proteomes" id="UP000033632"/>
    </source>
</evidence>
<dbReference type="STRING" id="443610.VE25_19395"/>
<reference evidence="3 4" key="1">
    <citation type="submission" date="2015-03" db="EMBL/GenBank/DDBJ databases">
        <authorList>
            <person name="Hassan Y.I."/>
            <person name="Lepp D."/>
            <person name="Li X.-Z."/>
            <person name="Zhou T."/>
        </authorList>
    </citation>
    <scope>NUCLEOTIDE SEQUENCE [LARGE SCALE GENOMIC DNA]</scope>
    <source>
        <strain evidence="3 4">BD-c194</strain>
    </source>
</reference>
<comment type="caution">
    <text evidence="3">The sequence shown here is derived from an EMBL/GenBank/DDBJ whole genome shotgun (WGS) entry which is preliminary data.</text>
</comment>
<dbReference type="CDD" id="cd00093">
    <property type="entry name" value="HTH_XRE"/>
    <property type="match status" value="1"/>
</dbReference>
<evidence type="ECO:0000256" key="1">
    <source>
        <dbReference type="ARBA" id="ARBA00007227"/>
    </source>
</evidence>
<dbReference type="GO" id="GO:0003677">
    <property type="term" value="F:DNA binding"/>
    <property type="evidence" value="ECO:0007669"/>
    <property type="project" value="UniProtKB-KW"/>
</dbReference>
<dbReference type="InterPro" id="IPR052345">
    <property type="entry name" value="Rad_response_metalloprotease"/>
</dbReference>
<dbReference type="PROSITE" id="PS50943">
    <property type="entry name" value="HTH_CROC1"/>
    <property type="match status" value="1"/>
</dbReference>
<dbReference type="AlphaFoldDB" id="A0A0F5FE59"/>
<feature type="domain" description="HTH cro/C1-type" evidence="2">
    <location>
        <begin position="80"/>
        <end position="135"/>
    </location>
</feature>
<gene>
    <name evidence="3" type="ORF">VE25_19395</name>
</gene>
<dbReference type="Proteomes" id="UP000033632">
    <property type="component" value="Unassembled WGS sequence"/>
</dbReference>
<dbReference type="PANTHER" id="PTHR43236">
    <property type="entry name" value="ANTITOXIN HIGA1"/>
    <property type="match status" value="1"/>
</dbReference>
<sequence>MIYSDKQYGVSSAQLAKLRDALAAADARASDQAWLKQAEIDGLKSQIADIEAELAEYDLLKSGQVSFSKSYALEELPRVLVHARIASGMSQTDLAEKLGMKPQQVQRYEATDYMGASLGRLIEISKALGVKASGSFEGPKQAGGSVFAWGDADDIVWGQLPYKEMIKRKWFDLPRGANPIECVKEYFLHAAGPQFATAFHRKKMRSGNVPNEYALLAWQARILERARSKIEAEEIGTFELDDRWLPELVRLTKRQDGPKRARDLLAEKGIVLIVERHLSGSYLDGAAMLADGDTPVVGLTLRYDRLDNFWFVLMHELGHVFLHLFDGLRFDFFDEESGNDGDTIEAEADKFALDALIPETLWDQCLSRFAMSEEAVKIDAETIGIDPSIIAGRIRKERSNYTILNDLVGRDQVRSQLEEASDDLD</sequence>
<comment type="similarity">
    <text evidence="1">Belongs to the short-chain fatty acyl-CoA assimilation regulator (ScfR) family.</text>
</comment>
<dbReference type="EMBL" id="JZEX01000173">
    <property type="protein sequence ID" value="KKB07194.1"/>
    <property type="molecule type" value="Genomic_DNA"/>
</dbReference>
<dbReference type="InterPro" id="IPR010359">
    <property type="entry name" value="IrrE_HExxH"/>
</dbReference>
<dbReference type="InterPro" id="IPR010982">
    <property type="entry name" value="Lambda_DNA-bd_dom_sf"/>
</dbReference>
<evidence type="ECO:0000313" key="3">
    <source>
        <dbReference type="EMBL" id="KKB07194.1"/>
    </source>
</evidence>
<protein>
    <submittedName>
        <fullName evidence="3">DNA-binding protein</fullName>
    </submittedName>
</protein>
<dbReference type="RefSeq" id="WP_046110310.1">
    <property type="nucleotide sequence ID" value="NZ_JZEX01000173.1"/>
</dbReference>
<dbReference type="Pfam" id="PF06114">
    <property type="entry name" value="Peptidase_M78"/>
    <property type="match status" value="1"/>
</dbReference>
<dbReference type="SMART" id="SM00530">
    <property type="entry name" value="HTH_XRE"/>
    <property type="match status" value="1"/>
</dbReference>
<keyword evidence="4" id="KW-1185">Reference proteome</keyword>
<dbReference type="PATRIC" id="fig|443610.3.peg.2197"/>
<keyword evidence="3" id="KW-0238">DNA-binding</keyword>
<dbReference type="PANTHER" id="PTHR43236:SF1">
    <property type="entry name" value="BLL7220 PROTEIN"/>
    <property type="match status" value="1"/>
</dbReference>
<organism evidence="3 4">
    <name type="scientific">Devosia geojensis</name>
    <dbReference type="NCBI Taxonomy" id="443610"/>
    <lineage>
        <taxon>Bacteria</taxon>
        <taxon>Pseudomonadati</taxon>
        <taxon>Pseudomonadota</taxon>
        <taxon>Alphaproteobacteria</taxon>
        <taxon>Hyphomicrobiales</taxon>
        <taxon>Devosiaceae</taxon>
        <taxon>Devosia</taxon>
    </lineage>
</organism>
<proteinExistence type="inferred from homology"/>
<dbReference type="OrthoDB" id="9796786at2"/>
<dbReference type="SUPFAM" id="SSF47413">
    <property type="entry name" value="lambda repressor-like DNA-binding domains"/>
    <property type="match status" value="1"/>
</dbReference>
<name>A0A0F5FE59_9HYPH</name>
<dbReference type="Gene3D" id="1.10.10.2910">
    <property type="match status" value="1"/>
</dbReference>
<dbReference type="InterPro" id="IPR001387">
    <property type="entry name" value="Cro/C1-type_HTH"/>
</dbReference>
<evidence type="ECO:0000259" key="2">
    <source>
        <dbReference type="PROSITE" id="PS50943"/>
    </source>
</evidence>
<dbReference type="Gene3D" id="1.10.260.40">
    <property type="entry name" value="lambda repressor-like DNA-binding domains"/>
    <property type="match status" value="1"/>
</dbReference>
<accession>A0A0F5FE59</accession>
<dbReference type="Pfam" id="PF01381">
    <property type="entry name" value="HTH_3"/>
    <property type="match status" value="1"/>
</dbReference>